<protein>
    <submittedName>
        <fullName evidence="1">Anti-anti-sigma factor</fullName>
    </submittedName>
</protein>
<dbReference type="STRING" id="1045774.SAMN05421872_110177"/>
<dbReference type="Pfam" id="PF13466">
    <property type="entry name" value="STAS_2"/>
    <property type="match status" value="1"/>
</dbReference>
<dbReference type="PANTHER" id="PTHR35849">
    <property type="entry name" value="BLR2341 PROTEIN"/>
    <property type="match status" value="1"/>
</dbReference>
<dbReference type="Gene3D" id="3.30.750.24">
    <property type="entry name" value="STAS domain"/>
    <property type="match status" value="1"/>
</dbReference>
<proteinExistence type="predicted"/>
<dbReference type="AlphaFoldDB" id="A0A1G6X8F3"/>
<dbReference type="SUPFAM" id="SSF52091">
    <property type="entry name" value="SpoIIaa-like"/>
    <property type="match status" value="1"/>
</dbReference>
<sequence length="102" mass="11172">MDIETDGSTLVLAGDFDVRSTMEVRHALYELLALHDGDVVVDLSGVDSIDLTALKVLGVATRQAARDGHHLTLRGCRPAVRRLLHMTRMIRVLEVERAATPA</sequence>
<name>A0A1G6X8F3_9ACTN</name>
<evidence type="ECO:0000313" key="1">
    <source>
        <dbReference type="EMBL" id="SDD73625.1"/>
    </source>
</evidence>
<dbReference type="CDD" id="cd07043">
    <property type="entry name" value="STAS_anti-anti-sigma_factors"/>
    <property type="match status" value="1"/>
</dbReference>
<dbReference type="PROSITE" id="PS50801">
    <property type="entry name" value="STAS"/>
    <property type="match status" value="1"/>
</dbReference>
<dbReference type="InterPro" id="IPR052746">
    <property type="entry name" value="MlaB_ABC_Transporter"/>
</dbReference>
<organism evidence="1 2">
    <name type="scientific">Nocardioides lianchengensis</name>
    <dbReference type="NCBI Taxonomy" id="1045774"/>
    <lineage>
        <taxon>Bacteria</taxon>
        <taxon>Bacillati</taxon>
        <taxon>Actinomycetota</taxon>
        <taxon>Actinomycetes</taxon>
        <taxon>Propionibacteriales</taxon>
        <taxon>Nocardioidaceae</taxon>
        <taxon>Nocardioides</taxon>
    </lineage>
</organism>
<gene>
    <name evidence="1" type="ORF">SAMN05421872_110177</name>
</gene>
<dbReference type="InterPro" id="IPR002645">
    <property type="entry name" value="STAS_dom"/>
</dbReference>
<keyword evidence="2" id="KW-1185">Reference proteome</keyword>
<accession>A0A1G6X8F3</accession>
<dbReference type="PANTHER" id="PTHR35849:SF2">
    <property type="entry name" value="BLR2341 PROTEIN"/>
    <property type="match status" value="1"/>
</dbReference>
<reference evidence="1 2" key="1">
    <citation type="submission" date="2016-10" db="EMBL/GenBank/DDBJ databases">
        <authorList>
            <person name="de Groot N.N."/>
        </authorList>
    </citation>
    <scope>NUCLEOTIDE SEQUENCE [LARGE SCALE GENOMIC DNA]</scope>
    <source>
        <strain evidence="1 2">CGMCC 4.6858</strain>
    </source>
</reference>
<dbReference type="Proteomes" id="UP000199034">
    <property type="component" value="Unassembled WGS sequence"/>
</dbReference>
<evidence type="ECO:0000313" key="2">
    <source>
        <dbReference type="Proteomes" id="UP000199034"/>
    </source>
</evidence>
<dbReference type="InterPro" id="IPR058548">
    <property type="entry name" value="MlaB-like_STAS"/>
</dbReference>
<dbReference type="OrthoDB" id="3787650at2"/>
<dbReference type="InterPro" id="IPR036513">
    <property type="entry name" value="STAS_dom_sf"/>
</dbReference>
<dbReference type="EMBL" id="FMZM01000010">
    <property type="protein sequence ID" value="SDD73625.1"/>
    <property type="molecule type" value="Genomic_DNA"/>
</dbReference>
<dbReference type="RefSeq" id="WP_090859481.1">
    <property type="nucleotide sequence ID" value="NZ_FMZM01000010.1"/>
</dbReference>